<dbReference type="PANTHER" id="PTHR45527:SF1">
    <property type="entry name" value="FATTY ACID SYNTHASE"/>
    <property type="match status" value="1"/>
</dbReference>
<evidence type="ECO:0000313" key="5">
    <source>
        <dbReference type="EMBL" id="GKZ17831.1"/>
    </source>
</evidence>
<dbReference type="Pfam" id="PF00501">
    <property type="entry name" value="AMP-binding"/>
    <property type="match status" value="1"/>
</dbReference>
<dbReference type="Gene3D" id="3.40.50.12780">
    <property type="entry name" value="N-terminal domain of ligase-like"/>
    <property type="match status" value="1"/>
</dbReference>
<dbReference type="PANTHER" id="PTHR45527">
    <property type="entry name" value="NONRIBOSOMAL PEPTIDE SYNTHETASE"/>
    <property type="match status" value="1"/>
</dbReference>
<dbReference type="EMBL" id="BROQ01000008">
    <property type="protein sequence ID" value="GKZ17831.1"/>
    <property type="molecule type" value="Genomic_DNA"/>
</dbReference>
<dbReference type="InterPro" id="IPR000873">
    <property type="entry name" value="AMP-dep_synth/lig_dom"/>
</dbReference>
<organism evidence="5 6">
    <name type="scientific">Aspergillus brasiliensis</name>
    <dbReference type="NCBI Taxonomy" id="319629"/>
    <lineage>
        <taxon>Eukaryota</taxon>
        <taxon>Fungi</taxon>
        <taxon>Dikarya</taxon>
        <taxon>Ascomycota</taxon>
        <taxon>Pezizomycotina</taxon>
        <taxon>Eurotiomycetes</taxon>
        <taxon>Eurotiomycetidae</taxon>
        <taxon>Eurotiales</taxon>
        <taxon>Aspergillaceae</taxon>
        <taxon>Aspergillus</taxon>
        <taxon>Aspergillus subgen. Circumdati</taxon>
    </lineage>
</organism>
<evidence type="ECO:0000313" key="6">
    <source>
        <dbReference type="Proteomes" id="UP001143548"/>
    </source>
</evidence>
<dbReference type="InterPro" id="IPR023213">
    <property type="entry name" value="CAT-like_dom_sf"/>
</dbReference>
<evidence type="ECO:0000256" key="1">
    <source>
        <dbReference type="ARBA" id="ARBA00022450"/>
    </source>
</evidence>
<proteinExistence type="inferred from homology"/>
<dbReference type="SUPFAM" id="SSF52777">
    <property type="entry name" value="CoA-dependent acyltransferases"/>
    <property type="match status" value="1"/>
</dbReference>
<protein>
    <submittedName>
        <fullName evidence="5">Nrps</fullName>
    </submittedName>
</protein>
<name>A0A9W5YKC0_9EURO</name>
<dbReference type="InterPro" id="IPR042099">
    <property type="entry name" value="ANL_N_sf"/>
</dbReference>
<dbReference type="SUPFAM" id="SSF56801">
    <property type="entry name" value="Acetyl-CoA synthetase-like"/>
    <property type="match status" value="1"/>
</dbReference>
<evidence type="ECO:0000259" key="4">
    <source>
        <dbReference type="Pfam" id="PF00501"/>
    </source>
</evidence>
<keyword evidence="1" id="KW-0596">Phosphopantetheine</keyword>
<dbReference type="GO" id="GO:0031177">
    <property type="term" value="F:phosphopantetheine binding"/>
    <property type="evidence" value="ECO:0007669"/>
    <property type="project" value="TreeGrafter"/>
</dbReference>
<comment type="caution">
    <text evidence="5">The sequence shown here is derived from an EMBL/GenBank/DDBJ whole genome shotgun (WGS) entry which is preliminary data.</text>
</comment>
<gene>
    <name evidence="5" type="ORF">AbraCBS73388_010770</name>
</gene>
<dbReference type="AlphaFoldDB" id="A0A9W5YKC0"/>
<feature type="domain" description="AMP-dependent synthetase/ligase" evidence="4">
    <location>
        <begin position="168"/>
        <end position="370"/>
    </location>
</feature>
<dbReference type="GO" id="GO:0005737">
    <property type="term" value="C:cytoplasm"/>
    <property type="evidence" value="ECO:0007669"/>
    <property type="project" value="TreeGrafter"/>
</dbReference>
<evidence type="ECO:0000256" key="2">
    <source>
        <dbReference type="ARBA" id="ARBA00022553"/>
    </source>
</evidence>
<dbReference type="GO" id="GO:0043041">
    <property type="term" value="P:amino acid activation for nonribosomal peptide biosynthetic process"/>
    <property type="evidence" value="ECO:0007669"/>
    <property type="project" value="TreeGrafter"/>
</dbReference>
<evidence type="ECO:0000256" key="3">
    <source>
        <dbReference type="ARBA" id="ARBA00029454"/>
    </source>
</evidence>
<sequence>MGGTEDEHIKSISSCSTIQQGILLGHIRNPAHYHNRIVWEIIAPPAERNIDRMRCAWVKVCRRHPMLRTIFAEGSAGDSFMALQVMMKVFRLGPEELDVFQIHEATGGRLYCAIDVNHPNVDMINLGTIIRDLRRCYLDEYKYTAASDIFKPNVLELDDDRRWTRQVTLQAEFNVERNSAAYMIFTSGSTGTLEGAVIEHASLAIAWKTLRLQLNRGPTSRVLQLVSHSWGAPVIGVMAALMSGGCLCIPSEHEQMGNLASAANRMLTQTVARSELAYLESLILGGEPVTRSNIEVWHDKVCLLSAYGPAERTQTASVTKPLDLNCNARKTGVPNASVGWVVRQDDPQQLVPDGAVGELLIEGPIVSQGYCMTLNIPPKPSLSLPRPAVGAWGSLTSHSASLSGSLTIIDLIQSEEKREMVSFLAASIYYPGDGRDSPPYSYTLQLPSDAL</sequence>
<dbReference type="GO" id="GO:0016874">
    <property type="term" value="F:ligase activity"/>
    <property type="evidence" value="ECO:0007669"/>
    <property type="project" value="UniProtKB-KW"/>
</dbReference>
<dbReference type="GO" id="GO:0044550">
    <property type="term" value="P:secondary metabolite biosynthetic process"/>
    <property type="evidence" value="ECO:0007669"/>
    <property type="project" value="TreeGrafter"/>
</dbReference>
<keyword evidence="2" id="KW-0597">Phosphoprotein</keyword>
<comment type="similarity">
    <text evidence="3">Belongs to the NRP synthetase family.</text>
</comment>
<reference evidence="5" key="1">
    <citation type="submission" date="2022-07" db="EMBL/GenBank/DDBJ databases">
        <title>Taxonomy of Aspergillus series Nigri: significant species reduction supported by multi-species coalescent approaches.</title>
        <authorList>
            <person name="Bian C."/>
            <person name="Kusuya Y."/>
            <person name="Sklenar F."/>
            <person name="D'hooge E."/>
            <person name="Yaguchi T."/>
            <person name="Takahashi H."/>
            <person name="Hubka V."/>
        </authorList>
    </citation>
    <scope>NUCLEOTIDE SEQUENCE</scope>
    <source>
        <strain evidence="5">CBS 733.88</strain>
    </source>
</reference>
<accession>A0A9W5YKC0</accession>
<dbReference type="Proteomes" id="UP001143548">
    <property type="component" value="Unassembled WGS sequence"/>
</dbReference>
<dbReference type="Gene3D" id="3.30.559.10">
    <property type="entry name" value="Chloramphenicol acetyltransferase-like domain"/>
    <property type="match status" value="1"/>
</dbReference>